<dbReference type="EnsemblMetazoa" id="BGLB019761-RA">
    <property type="protein sequence ID" value="BGLB019761-PA"/>
    <property type="gene ID" value="BGLB019761"/>
</dbReference>
<dbReference type="STRING" id="6526.A0A2C9KHN4"/>
<dbReference type="InterPro" id="IPR001254">
    <property type="entry name" value="Trypsin_dom"/>
</dbReference>
<dbReference type="VEuPathDB" id="VectorBase:BGLB019761"/>
<dbReference type="SUPFAM" id="SSF50494">
    <property type="entry name" value="Trypsin-like serine proteases"/>
    <property type="match status" value="1"/>
</dbReference>
<evidence type="ECO:0000313" key="6">
    <source>
        <dbReference type="Proteomes" id="UP000076420"/>
    </source>
</evidence>
<proteinExistence type="predicted"/>
<dbReference type="PANTHER" id="PTHR24252">
    <property type="entry name" value="ACROSIN-RELATED"/>
    <property type="match status" value="1"/>
</dbReference>
<dbReference type="Proteomes" id="UP000076420">
    <property type="component" value="Unassembled WGS sequence"/>
</dbReference>
<feature type="signal peptide" evidence="3">
    <location>
        <begin position="1"/>
        <end position="24"/>
    </location>
</feature>
<name>A0A2C9KHN4_BIOGL</name>
<dbReference type="InterPro" id="IPR009003">
    <property type="entry name" value="Peptidase_S1_PA"/>
</dbReference>
<feature type="chain" id="PRO_5012519309" description="Peptidase S1 domain-containing protein" evidence="3">
    <location>
        <begin position="25"/>
        <end position="316"/>
    </location>
</feature>
<dbReference type="RefSeq" id="XP_013066223.2">
    <property type="nucleotide sequence ID" value="XM_013210769.2"/>
</dbReference>
<dbReference type="Pfam" id="PF00089">
    <property type="entry name" value="Trypsin"/>
    <property type="match status" value="1"/>
</dbReference>
<keyword evidence="2" id="KW-0720">Serine protease</keyword>
<dbReference type="InterPro" id="IPR001314">
    <property type="entry name" value="Peptidase_S1A"/>
</dbReference>
<organism evidence="5 6">
    <name type="scientific">Biomphalaria glabrata</name>
    <name type="common">Bloodfluke planorb</name>
    <name type="synonym">Freshwater snail</name>
    <dbReference type="NCBI Taxonomy" id="6526"/>
    <lineage>
        <taxon>Eukaryota</taxon>
        <taxon>Metazoa</taxon>
        <taxon>Spiralia</taxon>
        <taxon>Lophotrochozoa</taxon>
        <taxon>Mollusca</taxon>
        <taxon>Gastropoda</taxon>
        <taxon>Heterobranchia</taxon>
        <taxon>Euthyneura</taxon>
        <taxon>Panpulmonata</taxon>
        <taxon>Hygrophila</taxon>
        <taxon>Lymnaeoidea</taxon>
        <taxon>Planorbidae</taxon>
        <taxon>Biomphalaria</taxon>
    </lineage>
</organism>
<dbReference type="VEuPathDB" id="VectorBase:BGLAX_050176"/>
<dbReference type="OrthoDB" id="6380398at2759"/>
<keyword evidence="3" id="KW-0732">Signal</keyword>
<dbReference type="GO" id="GO:0004252">
    <property type="term" value="F:serine-type endopeptidase activity"/>
    <property type="evidence" value="ECO:0007669"/>
    <property type="project" value="InterPro"/>
</dbReference>
<dbReference type="PANTHER" id="PTHR24252:SF7">
    <property type="entry name" value="HYALIN"/>
    <property type="match status" value="1"/>
</dbReference>
<protein>
    <recommendedName>
        <fullName evidence="4">Peptidase S1 domain-containing protein</fullName>
    </recommendedName>
</protein>
<dbReference type="KEGG" id="bgt:106054757"/>
<evidence type="ECO:0000313" key="5">
    <source>
        <dbReference type="EnsemblMetazoa" id="BGLB019761-PA"/>
    </source>
</evidence>
<dbReference type="InterPro" id="IPR018114">
    <property type="entry name" value="TRYPSIN_HIS"/>
</dbReference>
<evidence type="ECO:0000259" key="4">
    <source>
        <dbReference type="PROSITE" id="PS50240"/>
    </source>
</evidence>
<gene>
    <name evidence="5" type="primary">106054757</name>
</gene>
<evidence type="ECO:0000256" key="2">
    <source>
        <dbReference type="RuleBase" id="RU363034"/>
    </source>
</evidence>
<dbReference type="AlphaFoldDB" id="A0A2C9KHN4"/>
<accession>A0A2C9KHN4</accession>
<dbReference type="Gene3D" id="2.40.10.10">
    <property type="entry name" value="Trypsin-like serine proteases"/>
    <property type="match status" value="3"/>
</dbReference>
<dbReference type="CDD" id="cd00190">
    <property type="entry name" value="Tryp_SPc"/>
    <property type="match status" value="1"/>
</dbReference>
<keyword evidence="2" id="KW-0645">Protease</keyword>
<dbReference type="PROSITE" id="PS50240">
    <property type="entry name" value="TRYPSIN_DOM"/>
    <property type="match status" value="1"/>
</dbReference>
<evidence type="ECO:0000256" key="3">
    <source>
        <dbReference type="SAM" id="SignalP"/>
    </source>
</evidence>
<dbReference type="PRINTS" id="PR00722">
    <property type="entry name" value="CHYMOTRYPSIN"/>
</dbReference>
<reference evidence="5" key="1">
    <citation type="submission" date="2020-05" db="UniProtKB">
        <authorList>
            <consortium name="EnsemblMetazoa"/>
        </authorList>
    </citation>
    <scope>IDENTIFICATION</scope>
    <source>
        <strain evidence="5">BB02</strain>
    </source>
</reference>
<sequence>MLNRDPVLLHNILLLVYYYPTVQSACNYVPFDKYNLDYFRQVYHDKMNIPFNKPLVKLNTTRQRNILSKFKKVKCGVSRVDPESTIIGGRTSKTFPWSVSITDPHGNHFCGGVLIASDWVLTAAHCLVLTNPILVVDKNHRDALRMIPHPDYMQAAIGNDIALIQLDSPVCSVDDLNPVCLPLEDYLFIKTSVCYITGWGIEDLKTHRAPSNLKQLQVFLLDQSICAYLHAAIPNIIDERSICMDLGDDTTSGPCQGDSGGPLQCKVGTRFYVAGVISIAAENCSATSYPPYATRVAFYTEWILKTLTENGGVSMC</sequence>
<feature type="domain" description="Peptidase S1" evidence="4">
    <location>
        <begin position="86"/>
        <end position="308"/>
    </location>
</feature>
<dbReference type="PROSITE" id="PS00134">
    <property type="entry name" value="TRYPSIN_HIS"/>
    <property type="match status" value="1"/>
</dbReference>
<dbReference type="GO" id="GO:0006508">
    <property type="term" value="P:proteolysis"/>
    <property type="evidence" value="ECO:0007669"/>
    <property type="project" value="UniProtKB-KW"/>
</dbReference>
<keyword evidence="1" id="KW-1015">Disulfide bond</keyword>
<dbReference type="PROSITE" id="PS00135">
    <property type="entry name" value="TRYPSIN_SER"/>
    <property type="match status" value="1"/>
</dbReference>
<keyword evidence="2" id="KW-0378">Hydrolase</keyword>
<dbReference type="InterPro" id="IPR033116">
    <property type="entry name" value="TRYPSIN_SER"/>
</dbReference>
<dbReference type="InterPro" id="IPR043504">
    <property type="entry name" value="Peptidase_S1_PA_chymotrypsin"/>
</dbReference>
<evidence type="ECO:0000256" key="1">
    <source>
        <dbReference type="ARBA" id="ARBA00023157"/>
    </source>
</evidence>
<dbReference type="SMART" id="SM00020">
    <property type="entry name" value="Tryp_SPc"/>
    <property type="match status" value="1"/>
</dbReference>